<organism evidence="13 14">
    <name type="scientific">Parahalioglobus pacificus</name>
    <dbReference type="NCBI Taxonomy" id="930806"/>
    <lineage>
        <taxon>Bacteria</taxon>
        <taxon>Pseudomonadati</taxon>
        <taxon>Pseudomonadota</taxon>
        <taxon>Gammaproteobacteria</taxon>
        <taxon>Cellvibrionales</taxon>
        <taxon>Halieaceae</taxon>
        <taxon>Parahalioglobus</taxon>
    </lineage>
</organism>
<evidence type="ECO:0000256" key="4">
    <source>
        <dbReference type="ARBA" id="ARBA00022989"/>
    </source>
</evidence>
<evidence type="ECO:0000313" key="14">
    <source>
        <dbReference type="Proteomes" id="UP000644693"/>
    </source>
</evidence>
<keyword evidence="9" id="KW-0407">Ion channel</keyword>
<dbReference type="Gene3D" id="1.10.3080.10">
    <property type="entry name" value="Clc chloride channel"/>
    <property type="match status" value="1"/>
</dbReference>
<evidence type="ECO:0000256" key="11">
    <source>
        <dbReference type="SAM" id="Phobius"/>
    </source>
</evidence>
<feature type="transmembrane region" description="Helical" evidence="11">
    <location>
        <begin position="76"/>
        <end position="96"/>
    </location>
</feature>
<name>A0A919CK72_9GAMM</name>
<dbReference type="AlphaFoldDB" id="A0A919CK72"/>
<feature type="transmembrane region" description="Helical" evidence="11">
    <location>
        <begin position="30"/>
        <end position="50"/>
    </location>
</feature>
<dbReference type="GO" id="GO:0034707">
    <property type="term" value="C:chloride channel complex"/>
    <property type="evidence" value="ECO:0007669"/>
    <property type="project" value="UniProtKB-KW"/>
</dbReference>
<evidence type="ECO:0000256" key="3">
    <source>
        <dbReference type="ARBA" id="ARBA00022692"/>
    </source>
</evidence>
<dbReference type="PANTHER" id="PTHR43427:SF6">
    <property type="entry name" value="CHLORIDE CHANNEL PROTEIN CLC-E"/>
    <property type="match status" value="1"/>
</dbReference>
<keyword evidence="10" id="KW-0129">CBS domain</keyword>
<evidence type="ECO:0000256" key="7">
    <source>
        <dbReference type="ARBA" id="ARBA00023173"/>
    </source>
</evidence>
<evidence type="ECO:0000256" key="10">
    <source>
        <dbReference type="PROSITE-ProRule" id="PRU00703"/>
    </source>
</evidence>
<reference evidence="13" key="1">
    <citation type="journal article" date="2014" name="Int. J. Syst. Evol. Microbiol.">
        <title>Complete genome sequence of Corynebacterium casei LMG S-19264T (=DSM 44701T), isolated from a smear-ripened cheese.</title>
        <authorList>
            <consortium name="US DOE Joint Genome Institute (JGI-PGF)"/>
            <person name="Walter F."/>
            <person name="Albersmeier A."/>
            <person name="Kalinowski J."/>
            <person name="Ruckert C."/>
        </authorList>
    </citation>
    <scope>NUCLEOTIDE SEQUENCE</scope>
    <source>
        <strain evidence="13">KCTC 23430</strain>
    </source>
</reference>
<dbReference type="InterPro" id="IPR050368">
    <property type="entry name" value="ClC-type_chloride_channel"/>
</dbReference>
<feature type="transmembrane region" description="Helical" evidence="11">
    <location>
        <begin position="116"/>
        <end position="136"/>
    </location>
</feature>
<dbReference type="PANTHER" id="PTHR43427">
    <property type="entry name" value="CHLORIDE CHANNEL PROTEIN CLC-E"/>
    <property type="match status" value="1"/>
</dbReference>
<dbReference type="PROSITE" id="PS51371">
    <property type="entry name" value="CBS"/>
    <property type="match status" value="1"/>
</dbReference>
<feature type="transmembrane region" description="Helical" evidence="11">
    <location>
        <begin position="340"/>
        <end position="361"/>
    </location>
</feature>
<feature type="transmembrane region" description="Helical" evidence="11">
    <location>
        <begin position="373"/>
        <end position="399"/>
    </location>
</feature>
<evidence type="ECO:0000256" key="2">
    <source>
        <dbReference type="ARBA" id="ARBA00022448"/>
    </source>
</evidence>
<reference evidence="13" key="2">
    <citation type="submission" date="2020-09" db="EMBL/GenBank/DDBJ databases">
        <authorList>
            <person name="Sun Q."/>
            <person name="Kim S."/>
        </authorList>
    </citation>
    <scope>NUCLEOTIDE SEQUENCE</scope>
    <source>
        <strain evidence="13">KCTC 23430</strain>
    </source>
</reference>
<feature type="transmembrane region" description="Helical" evidence="11">
    <location>
        <begin position="171"/>
        <end position="196"/>
    </location>
</feature>
<feature type="transmembrane region" description="Helical" evidence="11">
    <location>
        <begin position="305"/>
        <end position="328"/>
    </location>
</feature>
<dbReference type="Pfam" id="PF00654">
    <property type="entry name" value="Voltage_CLC"/>
    <property type="match status" value="1"/>
</dbReference>
<evidence type="ECO:0000313" key="13">
    <source>
        <dbReference type="EMBL" id="GHD33405.1"/>
    </source>
</evidence>
<dbReference type="InterPro" id="IPR014743">
    <property type="entry name" value="Cl-channel_core"/>
</dbReference>
<comment type="caution">
    <text evidence="13">The sequence shown here is derived from an EMBL/GenBank/DDBJ whole genome shotgun (WGS) entry which is preliminary data.</text>
</comment>
<feature type="domain" description="CBS" evidence="12">
    <location>
        <begin position="528"/>
        <end position="587"/>
    </location>
</feature>
<evidence type="ECO:0000256" key="8">
    <source>
        <dbReference type="ARBA" id="ARBA00023214"/>
    </source>
</evidence>
<gene>
    <name evidence="13" type="ORF">GCM10007053_17750</name>
</gene>
<dbReference type="GO" id="GO:0005254">
    <property type="term" value="F:chloride channel activity"/>
    <property type="evidence" value="ECO:0007669"/>
    <property type="project" value="UniProtKB-KW"/>
</dbReference>
<dbReference type="InterPro" id="IPR001807">
    <property type="entry name" value="ClC"/>
</dbReference>
<dbReference type="Proteomes" id="UP000644693">
    <property type="component" value="Unassembled WGS sequence"/>
</dbReference>
<proteinExistence type="predicted"/>
<evidence type="ECO:0000256" key="9">
    <source>
        <dbReference type="ARBA" id="ARBA00023303"/>
    </source>
</evidence>
<keyword evidence="8" id="KW-0868">Chloride</keyword>
<evidence type="ECO:0000259" key="12">
    <source>
        <dbReference type="PROSITE" id="PS51371"/>
    </source>
</evidence>
<dbReference type="InterPro" id="IPR000644">
    <property type="entry name" value="CBS_dom"/>
</dbReference>
<dbReference type="PRINTS" id="PR00762">
    <property type="entry name" value="CLCHANNEL"/>
</dbReference>
<comment type="subcellular location">
    <subcellularLocation>
        <location evidence="1">Membrane</location>
        <topology evidence="1">Multi-pass membrane protein</topology>
    </subcellularLocation>
</comment>
<keyword evidence="14" id="KW-1185">Reference proteome</keyword>
<feature type="transmembrane region" description="Helical" evidence="11">
    <location>
        <begin position="245"/>
        <end position="265"/>
    </location>
</feature>
<keyword evidence="2" id="KW-0813">Transport</keyword>
<dbReference type="SUPFAM" id="SSF81340">
    <property type="entry name" value="Clc chloride channel"/>
    <property type="match status" value="1"/>
</dbReference>
<keyword evidence="7" id="KW-0869">Chloride channel</keyword>
<keyword evidence="6 11" id="KW-0472">Membrane</keyword>
<dbReference type="EMBL" id="BMYM01000002">
    <property type="protein sequence ID" value="GHD33405.1"/>
    <property type="molecule type" value="Genomic_DNA"/>
</dbReference>
<evidence type="ECO:0000256" key="6">
    <source>
        <dbReference type="ARBA" id="ARBA00023136"/>
    </source>
</evidence>
<evidence type="ECO:0000256" key="5">
    <source>
        <dbReference type="ARBA" id="ARBA00023065"/>
    </source>
</evidence>
<protein>
    <submittedName>
        <fullName evidence="13">Chloride channel protein</fullName>
    </submittedName>
</protein>
<keyword evidence="4 11" id="KW-1133">Transmembrane helix</keyword>
<feature type="transmembrane region" description="Helical" evidence="11">
    <location>
        <begin position="203"/>
        <end position="225"/>
    </location>
</feature>
<accession>A0A919CK72</accession>
<keyword evidence="3 11" id="KW-0812">Transmembrane</keyword>
<sequence>MAYHRRNLTHMLNRLLAQYRRYLTNYESTLAYALLGLIGGIASGLIVLAFEVSIQEIALLWGVDGSGEGFESLPRWALFALPVAGAVVLGVVFSFLRPEDRETGIVHVLSRMHSHYGVLPVRNAIVQFIAGAFALATGQSGGREGPGVHLGGAINSQLGQRLGLPNNSLRVLIACGTAGGIAAAFNTPLAGVIFAMEVIVAEYTVAGFLPVILAAVSAAAISRQFGGGAAEFSMPPVTLNSLWEIPYVVLLGACCGAAIALFIRISRLSAGFSHWPVLLRFTLAGLLTGSLAIMVPQILGIGYDTLGLVLAGRLSLALLLAIAASKLIATAFSAGMGMPIGLIGPSLLIGACMGGALGTVGQELFPQLASQPALYIMLGMGAAMGAVLSAPLAAILAIIELTQTISIAMPAMLAIVTANLTNTGIFRQRSAHQTVLRHLKRQVPDDPLNQLLHRTNVTSSMEISVTRMDSTLAHTALDTFLNATPGWCLLTRDGEDLYLVNGNALADWLHSQGEPDSEQPIDLTHADIRRWSVVSVPEQATLRQTMDALKRETAEAALVYSRGTGGQRVLQGIVTRESIERFSLARL</sequence>
<dbReference type="CDD" id="cd00400">
    <property type="entry name" value="Voltage_gated_ClC"/>
    <property type="match status" value="1"/>
</dbReference>
<evidence type="ECO:0000256" key="1">
    <source>
        <dbReference type="ARBA" id="ARBA00004141"/>
    </source>
</evidence>
<feature type="transmembrane region" description="Helical" evidence="11">
    <location>
        <begin position="277"/>
        <end position="299"/>
    </location>
</feature>
<keyword evidence="5" id="KW-0406">Ion transport</keyword>